<evidence type="ECO:0000313" key="1">
    <source>
        <dbReference type="EMBL" id="KAH7856890.1"/>
    </source>
</evidence>
<proteinExistence type="predicted"/>
<name>A0ACB7YTN1_9ERIC</name>
<dbReference type="EMBL" id="CM037153">
    <property type="protein sequence ID" value="KAH7856890.1"/>
    <property type="molecule type" value="Genomic_DNA"/>
</dbReference>
<keyword evidence="2" id="KW-1185">Reference proteome</keyword>
<accession>A0ACB7YTN1</accession>
<sequence length="515" mass="58238">MDRNAAVFSSLGLNDLANRLFGSNLSAKKKSSKSEKSKMGCANDDEEYQPVEEEEGMSSSSEAVVSSRLQGNKVCRAPKKKKGGYATHISRETQVVPQQASTPLVDHVQNIPEAATQPTQIATSSIQPHQLPSPAPTSLVVKKGVRGPTRGKNMDKVRKELGKPIPVEIDRVSRKLVGVHSTAVAAALGEQIRDHAPVRDIRWKSIDFGIRESIIVRVGQTFDIGDYKNDIEVKETIDLKCQDLYKEWKSNLYSHYLAMKEKVADPKNHALYPCKPEDWISMIDNVWETEEWKAKSDRGKYARSKVKFNHTSGSRSFASRASMILKKNGKKQNIAEKFEMTHKRHRHGGEWINDKAKERHAQLEARLKEQSQPDITNPLSEEQISIDVLGKRSVYVKEYGSRRSTISLSKPPEEVAVLQQKLDDQAKTLTKNSRTLAKYSRTMTVVQGLLQVKRMEWRAHQVKRMMQQAHQMKRMMQLLLDKLKADDGLVWEGNALQSLYVFGSLFLIFALSLGY</sequence>
<gene>
    <name evidence="1" type="ORF">Vadar_006610</name>
</gene>
<protein>
    <submittedName>
        <fullName evidence="1">Uncharacterized protein</fullName>
    </submittedName>
</protein>
<comment type="caution">
    <text evidence="1">The sequence shown here is derived from an EMBL/GenBank/DDBJ whole genome shotgun (WGS) entry which is preliminary data.</text>
</comment>
<reference evidence="1 2" key="1">
    <citation type="journal article" date="2021" name="Hortic Res">
        <title>High-quality reference genome and annotation aids understanding of berry development for evergreen blueberry (Vaccinium darrowii).</title>
        <authorList>
            <person name="Yu J."/>
            <person name="Hulse-Kemp A.M."/>
            <person name="Babiker E."/>
            <person name="Staton M."/>
        </authorList>
    </citation>
    <scope>NUCLEOTIDE SEQUENCE [LARGE SCALE GENOMIC DNA]</scope>
    <source>
        <strain evidence="2">cv. NJ 8807/NJ 8810</strain>
        <tissue evidence="1">Young leaf</tissue>
    </source>
</reference>
<evidence type="ECO:0000313" key="2">
    <source>
        <dbReference type="Proteomes" id="UP000828048"/>
    </source>
</evidence>
<organism evidence="1 2">
    <name type="scientific">Vaccinium darrowii</name>
    <dbReference type="NCBI Taxonomy" id="229202"/>
    <lineage>
        <taxon>Eukaryota</taxon>
        <taxon>Viridiplantae</taxon>
        <taxon>Streptophyta</taxon>
        <taxon>Embryophyta</taxon>
        <taxon>Tracheophyta</taxon>
        <taxon>Spermatophyta</taxon>
        <taxon>Magnoliopsida</taxon>
        <taxon>eudicotyledons</taxon>
        <taxon>Gunneridae</taxon>
        <taxon>Pentapetalae</taxon>
        <taxon>asterids</taxon>
        <taxon>Ericales</taxon>
        <taxon>Ericaceae</taxon>
        <taxon>Vaccinioideae</taxon>
        <taxon>Vaccinieae</taxon>
        <taxon>Vaccinium</taxon>
    </lineage>
</organism>
<dbReference type="Proteomes" id="UP000828048">
    <property type="component" value="Chromosome 3"/>
</dbReference>